<evidence type="ECO:0000313" key="8">
    <source>
        <dbReference type="Proteomes" id="UP000546162"/>
    </source>
</evidence>
<organism evidence="7 8">
    <name type="scientific">Actinoplanes octamycinicus</name>
    <dbReference type="NCBI Taxonomy" id="135948"/>
    <lineage>
        <taxon>Bacteria</taxon>
        <taxon>Bacillati</taxon>
        <taxon>Actinomycetota</taxon>
        <taxon>Actinomycetes</taxon>
        <taxon>Micromonosporales</taxon>
        <taxon>Micromonosporaceae</taxon>
        <taxon>Actinoplanes</taxon>
    </lineage>
</organism>
<dbReference type="AlphaFoldDB" id="A0A7W7M7V4"/>
<dbReference type="InterPro" id="IPR000086">
    <property type="entry name" value="NUDIX_hydrolase_dom"/>
</dbReference>
<keyword evidence="8" id="KW-1185">Reference proteome</keyword>
<keyword evidence="3 5" id="KW-0378">Hydrolase</keyword>
<comment type="similarity">
    <text evidence="2 5">Belongs to the Nudix hydrolase family.</text>
</comment>
<evidence type="ECO:0000256" key="5">
    <source>
        <dbReference type="RuleBase" id="RU003476"/>
    </source>
</evidence>
<protein>
    <submittedName>
        <fullName evidence="7">8-oxo-dGTP pyrophosphatase MutT (NUDIX family)</fullName>
    </submittedName>
</protein>
<comment type="cofactor">
    <cofactor evidence="1">
        <name>Mg(2+)</name>
        <dbReference type="ChEBI" id="CHEBI:18420"/>
    </cofactor>
</comment>
<dbReference type="PRINTS" id="PR00502">
    <property type="entry name" value="NUDIXFAMILY"/>
</dbReference>
<dbReference type="Proteomes" id="UP000546162">
    <property type="component" value="Unassembled WGS sequence"/>
</dbReference>
<evidence type="ECO:0000313" key="7">
    <source>
        <dbReference type="EMBL" id="MBB4740208.1"/>
    </source>
</evidence>
<dbReference type="InterPro" id="IPR020084">
    <property type="entry name" value="NUDIX_hydrolase_CS"/>
</dbReference>
<evidence type="ECO:0000256" key="2">
    <source>
        <dbReference type="ARBA" id="ARBA00005582"/>
    </source>
</evidence>
<name>A0A7W7M7V4_9ACTN</name>
<dbReference type="Gene3D" id="3.90.79.10">
    <property type="entry name" value="Nucleoside Triphosphate Pyrophosphohydrolase"/>
    <property type="match status" value="1"/>
</dbReference>
<dbReference type="RefSeq" id="WP_307835786.1">
    <property type="nucleotide sequence ID" value="NZ_BAABFG010000005.1"/>
</dbReference>
<feature type="domain" description="Nudix hydrolase" evidence="6">
    <location>
        <begin position="12"/>
        <end position="142"/>
    </location>
</feature>
<reference evidence="7 8" key="1">
    <citation type="submission" date="2020-08" db="EMBL/GenBank/DDBJ databases">
        <title>Sequencing the genomes of 1000 actinobacteria strains.</title>
        <authorList>
            <person name="Klenk H.-P."/>
        </authorList>
    </citation>
    <scope>NUCLEOTIDE SEQUENCE [LARGE SCALE GENOMIC DNA]</scope>
    <source>
        <strain evidence="7 8">DSM 45809</strain>
    </source>
</reference>
<dbReference type="PANTHER" id="PTHR43046">
    <property type="entry name" value="GDP-MANNOSE MANNOSYL HYDROLASE"/>
    <property type="match status" value="1"/>
</dbReference>
<dbReference type="InterPro" id="IPR015797">
    <property type="entry name" value="NUDIX_hydrolase-like_dom_sf"/>
</dbReference>
<evidence type="ECO:0000259" key="6">
    <source>
        <dbReference type="PROSITE" id="PS51462"/>
    </source>
</evidence>
<dbReference type="PANTHER" id="PTHR43046:SF12">
    <property type="entry name" value="GDP-MANNOSE MANNOSYL HYDROLASE"/>
    <property type="match status" value="1"/>
</dbReference>
<dbReference type="Pfam" id="PF00293">
    <property type="entry name" value="NUDIX"/>
    <property type="match status" value="1"/>
</dbReference>
<dbReference type="CDD" id="cd18876">
    <property type="entry name" value="NUDIX_Hydrolase"/>
    <property type="match status" value="1"/>
</dbReference>
<accession>A0A7W7M7V4</accession>
<comment type="caution">
    <text evidence="7">The sequence shown here is derived from an EMBL/GenBank/DDBJ whole genome shotgun (WGS) entry which is preliminary data.</text>
</comment>
<sequence length="158" mass="17396">MTASDYTATLARKRMGAGALLSDQFGRVLLVEPTYVPYWEVPGGSVEAGESPYAAVNRELREELGVLVRVGRLLVTDWTPPAPERTEGLMLIYDGGLLPPDQTARIRLPAAELRSWAWCTLPEAATLLPEPLARRVTAAARARQENTSYYLENGHFIA</sequence>
<dbReference type="InterPro" id="IPR020476">
    <property type="entry name" value="Nudix_hydrolase"/>
</dbReference>
<dbReference type="GO" id="GO:0016787">
    <property type="term" value="F:hydrolase activity"/>
    <property type="evidence" value="ECO:0007669"/>
    <property type="project" value="UniProtKB-KW"/>
</dbReference>
<evidence type="ECO:0000256" key="1">
    <source>
        <dbReference type="ARBA" id="ARBA00001946"/>
    </source>
</evidence>
<evidence type="ECO:0000256" key="3">
    <source>
        <dbReference type="ARBA" id="ARBA00022801"/>
    </source>
</evidence>
<dbReference type="PROSITE" id="PS00893">
    <property type="entry name" value="NUDIX_BOX"/>
    <property type="match status" value="1"/>
</dbReference>
<evidence type="ECO:0000256" key="4">
    <source>
        <dbReference type="ARBA" id="ARBA00022842"/>
    </source>
</evidence>
<keyword evidence="4" id="KW-0460">Magnesium</keyword>
<dbReference type="EMBL" id="JACHNB010000001">
    <property type="protein sequence ID" value="MBB4740208.1"/>
    <property type="molecule type" value="Genomic_DNA"/>
</dbReference>
<proteinExistence type="inferred from homology"/>
<dbReference type="PROSITE" id="PS51462">
    <property type="entry name" value="NUDIX"/>
    <property type="match status" value="1"/>
</dbReference>
<dbReference type="SUPFAM" id="SSF55811">
    <property type="entry name" value="Nudix"/>
    <property type="match status" value="1"/>
</dbReference>
<gene>
    <name evidence="7" type="ORF">BJY16_003667</name>
</gene>